<reference evidence="1" key="1">
    <citation type="journal article" date="2023" name="PLoS Negl. Trop. Dis.">
        <title>A genome sequence for Biomphalaria pfeifferi, the major vector snail for the human-infecting parasite Schistosoma mansoni.</title>
        <authorList>
            <person name="Bu L."/>
            <person name="Lu L."/>
            <person name="Laidemitt M.R."/>
            <person name="Zhang S.M."/>
            <person name="Mutuku M."/>
            <person name="Mkoji G."/>
            <person name="Steinauer M."/>
            <person name="Loker E.S."/>
        </authorList>
    </citation>
    <scope>NUCLEOTIDE SEQUENCE</scope>
    <source>
        <strain evidence="1">KasaAsao</strain>
    </source>
</reference>
<accession>A0AAD8AVW2</accession>
<proteinExistence type="predicted"/>
<dbReference type="EMBL" id="JASAOG010000236">
    <property type="protein sequence ID" value="KAK0042654.1"/>
    <property type="molecule type" value="Genomic_DNA"/>
</dbReference>
<keyword evidence="2" id="KW-1185">Reference proteome</keyword>
<dbReference type="AlphaFoldDB" id="A0AAD8AVW2"/>
<reference evidence="1" key="2">
    <citation type="submission" date="2023-04" db="EMBL/GenBank/DDBJ databases">
        <authorList>
            <person name="Bu L."/>
            <person name="Lu L."/>
            <person name="Laidemitt M.R."/>
            <person name="Zhang S.M."/>
            <person name="Mutuku M."/>
            <person name="Mkoji G."/>
            <person name="Steinauer M."/>
            <person name="Loker E.S."/>
        </authorList>
    </citation>
    <scope>NUCLEOTIDE SEQUENCE</scope>
    <source>
        <strain evidence="1">KasaAsao</strain>
        <tissue evidence="1">Whole Snail</tissue>
    </source>
</reference>
<name>A0AAD8AVW2_BIOPF</name>
<feature type="non-terminal residue" evidence="1">
    <location>
        <position position="1"/>
    </location>
</feature>
<sequence>SSSTDDGDLFNEIVLASGEQEADGATLEGMQIKETSMGEYRGQGTYLTRVPYEGPIGFTGAQVRTTAA</sequence>
<comment type="caution">
    <text evidence="1">The sequence shown here is derived from an EMBL/GenBank/DDBJ whole genome shotgun (WGS) entry which is preliminary data.</text>
</comment>
<dbReference type="Proteomes" id="UP001233172">
    <property type="component" value="Unassembled WGS sequence"/>
</dbReference>
<gene>
    <name evidence="1" type="ORF">Bpfe_027952</name>
</gene>
<evidence type="ECO:0000313" key="2">
    <source>
        <dbReference type="Proteomes" id="UP001233172"/>
    </source>
</evidence>
<organism evidence="1 2">
    <name type="scientific">Biomphalaria pfeifferi</name>
    <name type="common">Bloodfluke planorb</name>
    <name type="synonym">Freshwater snail</name>
    <dbReference type="NCBI Taxonomy" id="112525"/>
    <lineage>
        <taxon>Eukaryota</taxon>
        <taxon>Metazoa</taxon>
        <taxon>Spiralia</taxon>
        <taxon>Lophotrochozoa</taxon>
        <taxon>Mollusca</taxon>
        <taxon>Gastropoda</taxon>
        <taxon>Heterobranchia</taxon>
        <taxon>Euthyneura</taxon>
        <taxon>Panpulmonata</taxon>
        <taxon>Hygrophila</taxon>
        <taxon>Lymnaeoidea</taxon>
        <taxon>Planorbidae</taxon>
        <taxon>Biomphalaria</taxon>
    </lineage>
</organism>
<protein>
    <submittedName>
        <fullName evidence="1">Uncharacterized protein</fullName>
    </submittedName>
</protein>
<evidence type="ECO:0000313" key="1">
    <source>
        <dbReference type="EMBL" id="KAK0042654.1"/>
    </source>
</evidence>